<evidence type="ECO:0000256" key="5">
    <source>
        <dbReference type="ARBA" id="ARBA00010185"/>
    </source>
</evidence>
<reference evidence="20 21" key="1">
    <citation type="submission" date="2023-11" db="EMBL/GenBank/DDBJ databases">
        <title>A Novel Polar Bacteriovorax (B. antarcticus) Isolated from the Biocrust in Antarctica.</title>
        <authorList>
            <person name="Mun W."/>
            <person name="Choi S.Y."/>
            <person name="Mitchell R.J."/>
        </authorList>
    </citation>
    <scope>NUCLEOTIDE SEQUENCE [LARGE SCALE GENOMIC DNA]</scope>
    <source>
        <strain evidence="20 21">PP10</strain>
    </source>
</reference>
<evidence type="ECO:0000256" key="6">
    <source>
        <dbReference type="ARBA" id="ARBA00012487"/>
    </source>
</evidence>
<evidence type="ECO:0000256" key="12">
    <source>
        <dbReference type="ARBA" id="ARBA00022695"/>
    </source>
</evidence>
<evidence type="ECO:0000313" key="20">
    <source>
        <dbReference type="EMBL" id="MEA9356540.1"/>
    </source>
</evidence>
<evidence type="ECO:0000256" key="7">
    <source>
        <dbReference type="ARBA" id="ARBA00019373"/>
    </source>
</evidence>
<dbReference type="GO" id="GO:0004605">
    <property type="term" value="F:phosphatidate cytidylyltransferase activity"/>
    <property type="evidence" value="ECO:0007669"/>
    <property type="project" value="UniProtKB-EC"/>
</dbReference>
<feature type="transmembrane region" description="Helical" evidence="19">
    <location>
        <begin position="183"/>
        <end position="202"/>
    </location>
</feature>
<evidence type="ECO:0000256" key="17">
    <source>
        <dbReference type="ARBA" id="ARBA00023264"/>
    </source>
</evidence>
<gene>
    <name evidence="20" type="ORF">SHI21_10010</name>
</gene>
<evidence type="ECO:0000256" key="8">
    <source>
        <dbReference type="ARBA" id="ARBA00022475"/>
    </source>
</evidence>
<name>A0ABU5VWZ3_9BACT</name>
<comment type="similarity">
    <text evidence="5 18">Belongs to the CDS family.</text>
</comment>
<organism evidence="20 21">
    <name type="scientific">Bacteriovorax antarcticus</name>
    <dbReference type="NCBI Taxonomy" id="3088717"/>
    <lineage>
        <taxon>Bacteria</taxon>
        <taxon>Pseudomonadati</taxon>
        <taxon>Bdellovibrionota</taxon>
        <taxon>Bacteriovoracia</taxon>
        <taxon>Bacteriovoracales</taxon>
        <taxon>Bacteriovoracaceae</taxon>
        <taxon>Bacteriovorax</taxon>
    </lineage>
</organism>
<keyword evidence="14" id="KW-0443">Lipid metabolism</keyword>
<dbReference type="Pfam" id="PF01148">
    <property type="entry name" value="CTP_transf_1"/>
    <property type="match status" value="1"/>
</dbReference>
<evidence type="ECO:0000256" key="18">
    <source>
        <dbReference type="RuleBase" id="RU003938"/>
    </source>
</evidence>
<evidence type="ECO:0000256" key="10">
    <source>
        <dbReference type="ARBA" id="ARBA00022679"/>
    </source>
</evidence>
<feature type="transmembrane region" description="Helical" evidence="19">
    <location>
        <begin position="121"/>
        <end position="138"/>
    </location>
</feature>
<keyword evidence="10 18" id="KW-0808">Transferase</keyword>
<feature type="transmembrane region" description="Helical" evidence="19">
    <location>
        <begin position="57"/>
        <end position="76"/>
    </location>
</feature>
<keyword evidence="12 18" id="KW-0548">Nucleotidyltransferase</keyword>
<feature type="transmembrane region" description="Helical" evidence="19">
    <location>
        <begin position="31"/>
        <end position="50"/>
    </location>
</feature>
<keyword evidence="17" id="KW-1208">Phospholipid metabolism</keyword>
<evidence type="ECO:0000256" key="13">
    <source>
        <dbReference type="ARBA" id="ARBA00022989"/>
    </source>
</evidence>
<keyword evidence="8" id="KW-1003">Cell membrane</keyword>
<evidence type="ECO:0000256" key="9">
    <source>
        <dbReference type="ARBA" id="ARBA00022516"/>
    </source>
</evidence>
<dbReference type="PANTHER" id="PTHR46382">
    <property type="entry name" value="PHOSPHATIDATE CYTIDYLYLTRANSFERASE"/>
    <property type="match status" value="1"/>
</dbReference>
<evidence type="ECO:0000256" key="19">
    <source>
        <dbReference type="SAM" id="Phobius"/>
    </source>
</evidence>
<keyword evidence="13 19" id="KW-1133">Transmembrane helix</keyword>
<accession>A0ABU5VWZ3</accession>
<comment type="catalytic activity">
    <reaction evidence="1 18">
        <text>a 1,2-diacyl-sn-glycero-3-phosphate + CTP + H(+) = a CDP-1,2-diacyl-sn-glycerol + diphosphate</text>
        <dbReference type="Rhea" id="RHEA:16229"/>
        <dbReference type="ChEBI" id="CHEBI:15378"/>
        <dbReference type="ChEBI" id="CHEBI:33019"/>
        <dbReference type="ChEBI" id="CHEBI:37563"/>
        <dbReference type="ChEBI" id="CHEBI:58332"/>
        <dbReference type="ChEBI" id="CHEBI:58608"/>
        <dbReference type="EC" id="2.7.7.41"/>
    </reaction>
</comment>
<dbReference type="InterPro" id="IPR000374">
    <property type="entry name" value="PC_trans"/>
</dbReference>
<keyword evidence="11 18" id="KW-0812">Transmembrane</keyword>
<dbReference type="Proteomes" id="UP001302274">
    <property type="component" value="Unassembled WGS sequence"/>
</dbReference>
<keyword evidence="15 19" id="KW-0472">Membrane</keyword>
<evidence type="ECO:0000256" key="2">
    <source>
        <dbReference type="ARBA" id="ARBA00004651"/>
    </source>
</evidence>
<dbReference type="EC" id="2.7.7.41" evidence="6 18"/>
<keyword evidence="9" id="KW-0444">Lipid biosynthesis</keyword>
<keyword evidence="16" id="KW-0594">Phospholipid biosynthesis</keyword>
<feature type="transmembrane region" description="Helical" evidence="19">
    <location>
        <begin position="144"/>
        <end position="162"/>
    </location>
</feature>
<evidence type="ECO:0000256" key="4">
    <source>
        <dbReference type="ARBA" id="ARBA00005189"/>
    </source>
</evidence>
<sequence>MMSNTKERVISALVMAVLVVAAVYFGKSTTLIAVLVASVLCIDEMLINFAKLTRKDFIYKYVMVFFSLFFIAINGMNARVSLNVFTIAAILMNCFLIYYLFRVPLADGFMKKSTEKNPSIIAVLVAVPMLSFGIHFESDAWRQILGMLLIVTYSMDTGAWFVGKNFGKHKLWPAVSPKKTVEGFIGGIIIAAVCGSFAWDIFFGQFRWYYSIIFGLCGAMSQVGDLIQSKIKREFEIKDSSNLIPGHGGVYDRIDSLIFLSPFFVIVVKYLGQQISL</sequence>
<evidence type="ECO:0000256" key="1">
    <source>
        <dbReference type="ARBA" id="ARBA00001698"/>
    </source>
</evidence>
<comment type="caution">
    <text evidence="20">The sequence shown here is derived from an EMBL/GenBank/DDBJ whole genome shotgun (WGS) entry which is preliminary data.</text>
</comment>
<evidence type="ECO:0000256" key="15">
    <source>
        <dbReference type="ARBA" id="ARBA00023136"/>
    </source>
</evidence>
<keyword evidence="21" id="KW-1185">Reference proteome</keyword>
<feature type="transmembrane region" description="Helical" evidence="19">
    <location>
        <begin position="82"/>
        <end position="101"/>
    </location>
</feature>
<dbReference type="EMBL" id="JAYGJQ010000002">
    <property type="protein sequence ID" value="MEA9356540.1"/>
    <property type="molecule type" value="Genomic_DNA"/>
</dbReference>
<evidence type="ECO:0000256" key="11">
    <source>
        <dbReference type="ARBA" id="ARBA00022692"/>
    </source>
</evidence>
<evidence type="ECO:0000313" key="21">
    <source>
        <dbReference type="Proteomes" id="UP001302274"/>
    </source>
</evidence>
<comment type="pathway">
    <text evidence="3 18">Phospholipid metabolism; CDP-diacylglycerol biosynthesis; CDP-diacylglycerol from sn-glycerol 3-phosphate: step 3/3.</text>
</comment>
<evidence type="ECO:0000256" key="3">
    <source>
        <dbReference type="ARBA" id="ARBA00005119"/>
    </source>
</evidence>
<protein>
    <recommendedName>
        <fullName evidence="7 18">Phosphatidate cytidylyltransferase</fullName>
        <ecNumber evidence="6 18">2.7.7.41</ecNumber>
    </recommendedName>
</protein>
<proteinExistence type="inferred from homology"/>
<dbReference type="PANTHER" id="PTHR46382:SF1">
    <property type="entry name" value="PHOSPHATIDATE CYTIDYLYLTRANSFERASE"/>
    <property type="match status" value="1"/>
</dbReference>
<comment type="subcellular location">
    <subcellularLocation>
        <location evidence="2">Cell membrane</location>
        <topology evidence="2">Multi-pass membrane protein</topology>
    </subcellularLocation>
</comment>
<dbReference type="RefSeq" id="WP_323576294.1">
    <property type="nucleotide sequence ID" value="NZ_JAYGJQ010000002.1"/>
</dbReference>
<dbReference type="PROSITE" id="PS01315">
    <property type="entry name" value="CDS"/>
    <property type="match status" value="1"/>
</dbReference>
<evidence type="ECO:0000256" key="16">
    <source>
        <dbReference type="ARBA" id="ARBA00023209"/>
    </source>
</evidence>
<evidence type="ECO:0000256" key="14">
    <source>
        <dbReference type="ARBA" id="ARBA00023098"/>
    </source>
</evidence>
<comment type="pathway">
    <text evidence="4">Lipid metabolism.</text>
</comment>